<reference evidence="1" key="1">
    <citation type="submission" date="2016-03" db="EMBL/GenBank/DDBJ databases">
        <authorList>
            <person name="Ploux O."/>
        </authorList>
    </citation>
    <scope>NUCLEOTIDE SEQUENCE</scope>
    <source>
        <strain evidence="1">UC10</strain>
    </source>
</reference>
<evidence type="ECO:0000313" key="1">
    <source>
        <dbReference type="EMBL" id="SBS77225.1"/>
    </source>
</evidence>
<sequence>MARVVLNVDFTNVAAAEHFNVSGVLDFTLGTLGSSEPTIPYEPAPG</sequence>
<name>A0A1Y5PET3_9MYCO</name>
<gene>
    <name evidence="1" type="ORF">MHPYR_40227</name>
</gene>
<organism evidence="1">
    <name type="scientific">uncultured Mycobacterium sp</name>
    <dbReference type="NCBI Taxonomy" id="171292"/>
    <lineage>
        <taxon>Bacteria</taxon>
        <taxon>Bacillati</taxon>
        <taxon>Actinomycetota</taxon>
        <taxon>Actinomycetes</taxon>
        <taxon>Mycobacteriales</taxon>
        <taxon>Mycobacteriaceae</taxon>
        <taxon>Mycobacterium</taxon>
        <taxon>environmental samples</taxon>
    </lineage>
</organism>
<protein>
    <submittedName>
        <fullName evidence="1">Uncharacterized protein</fullName>
    </submittedName>
</protein>
<proteinExistence type="predicted"/>
<dbReference type="EMBL" id="FLQS01000034">
    <property type="protein sequence ID" value="SBS77225.1"/>
    <property type="molecule type" value="Genomic_DNA"/>
</dbReference>
<accession>A0A1Y5PET3</accession>
<dbReference type="AlphaFoldDB" id="A0A1Y5PET3"/>